<feature type="coiled-coil region" evidence="4">
    <location>
        <begin position="916"/>
        <end position="1056"/>
    </location>
</feature>
<evidence type="ECO:0000256" key="2">
    <source>
        <dbReference type="ARBA" id="ARBA00022737"/>
    </source>
</evidence>
<feature type="coiled-coil region" evidence="4">
    <location>
        <begin position="707"/>
        <end position="879"/>
    </location>
</feature>
<proteinExistence type="predicted"/>
<keyword evidence="8" id="KW-1185">Reference proteome</keyword>
<keyword evidence="1 3" id="KW-0853">WD repeat</keyword>
<feature type="repeat" description="WD" evidence="3">
    <location>
        <begin position="646"/>
        <end position="687"/>
    </location>
</feature>
<dbReference type="PROSITE" id="PS50082">
    <property type="entry name" value="WD_REPEATS_2"/>
    <property type="match status" value="2"/>
</dbReference>
<dbReference type="InterPro" id="IPR015943">
    <property type="entry name" value="WD40/YVTN_repeat-like_dom_sf"/>
</dbReference>
<evidence type="ECO:0000256" key="1">
    <source>
        <dbReference type="ARBA" id="ARBA00022574"/>
    </source>
</evidence>
<dbReference type="Pfam" id="PF23414">
    <property type="entry name" value="Beta-prop_EML_2"/>
    <property type="match status" value="1"/>
</dbReference>
<dbReference type="eggNOG" id="ENOG502QTIS">
    <property type="taxonomic scope" value="Eukaryota"/>
</dbReference>
<dbReference type="PANTHER" id="PTHR32215:SF0">
    <property type="entry name" value="CILIA- AND FLAGELLA-ASSOCIATED PROTEIN 57"/>
    <property type="match status" value="1"/>
</dbReference>
<dbReference type="SUPFAM" id="SSF50978">
    <property type="entry name" value="WD40 repeat-like"/>
    <property type="match status" value="3"/>
</dbReference>
<dbReference type="Gene3D" id="2.130.10.10">
    <property type="entry name" value="YVTN repeat-like/Quinoprotein amine dehydrogenase"/>
    <property type="match status" value="3"/>
</dbReference>
<evidence type="ECO:0000256" key="5">
    <source>
        <dbReference type="SAM" id="MobiDB-lite"/>
    </source>
</evidence>
<dbReference type="FunFam" id="2.130.10.10:FF:000271">
    <property type="entry name" value="cilia- and flagella-associated protein 57"/>
    <property type="match status" value="1"/>
</dbReference>
<dbReference type="STRING" id="578462.A0A0L0SAG7"/>
<evidence type="ECO:0000313" key="7">
    <source>
        <dbReference type="EMBL" id="KNE59404.1"/>
    </source>
</evidence>
<dbReference type="Proteomes" id="UP000054350">
    <property type="component" value="Unassembled WGS sequence"/>
</dbReference>
<name>A0A0L0SAG7_ALLM3</name>
<dbReference type="PANTHER" id="PTHR32215">
    <property type="entry name" value="CILIA- AND FLAGELLA-ASSOCIATED PROTEIN 57"/>
    <property type="match status" value="1"/>
</dbReference>
<evidence type="ECO:0000256" key="4">
    <source>
        <dbReference type="SAM" id="Coils"/>
    </source>
</evidence>
<feature type="repeat" description="WD" evidence="3">
    <location>
        <begin position="519"/>
        <end position="560"/>
    </location>
</feature>
<reference evidence="7 8" key="1">
    <citation type="submission" date="2009-11" db="EMBL/GenBank/DDBJ databases">
        <title>Annotation of Allomyces macrogynus ATCC 38327.</title>
        <authorList>
            <consortium name="The Broad Institute Genome Sequencing Platform"/>
            <person name="Russ C."/>
            <person name="Cuomo C."/>
            <person name="Burger G."/>
            <person name="Gray M.W."/>
            <person name="Holland P.W.H."/>
            <person name="King N."/>
            <person name="Lang F.B.F."/>
            <person name="Roger A.J."/>
            <person name="Ruiz-Trillo I."/>
            <person name="Young S.K."/>
            <person name="Zeng Q."/>
            <person name="Gargeya S."/>
            <person name="Fitzgerald M."/>
            <person name="Haas B."/>
            <person name="Abouelleil A."/>
            <person name="Alvarado L."/>
            <person name="Arachchi H.M."/>
            <person name="Berlin A."/>
            <person name="Chapman S.B."/>
            <person name="Gearin G."/>
            <person name="Goldberg J."/>
            <person name="Griggs A."/>
            <person name="Gujja S."/>
            <person name="Hansen M."/>
            <person name="Heiman D."/>
            <person name="Howarth C."/>
            <person name="Larimer J."/>
            <person name="Lui A."/>
            <person name="MacDonald P.J.P."/>
            <person name="McCowen C."/>
            <person name="Montmayeur A."/>
            <person name="Murphy C."/>
            <person name="Neiman D."/>
            <person name="Pearson M."/>
            <person name="Priest M."/>
            <person name="Roberts A."/>
            <person name="Saif S."/>
            <person name="Shea T."/>
            <person name="Sisk P."/>
            <person name="Stolte C."/>
            <person name="Sykes S."/>
            <person name="Wortman J."/>
            <person name="Nusbaum C."/>
            <person name="Birren B."/>
        </authorList>
    </citation>
    <scope>NUCLEOTIDE SEQUENCE [LARGE SCALE GENOMIC DNA]</scope>
    <source>
        <strain evidence="7 8">ATCC 38327</strain>
    </source>
</reference>
<evidence type="ECO:0000313" key="8">
    <source>
        <dbReference type="Proteomes" id="UP000054350"/>
    </source>
</evidence>
<protein>
    <recommendedName>
        <fullName evidence="6">EML-like second beta-propeller domain-containing protein</fullName>
    </recommendedName>
</protein>
<gene>
    <name evidence="7" type="ORF">AMAG_03687</name>
</gene>
<reference evidence="8" key="2">
    <citation type="submission" date="2009-11" db="EMBL/GenBank/DDBJ databases">
        <title>The Genome Sequence of Allomyces macrogynus strain ATCC 38327.</title>
        <authorList>
            <consortium name="The Broad Institute Genome Sequencing Platform"/>
            <person name="Russ C."/>
            <person name="Cuomo C."/>
            <person name="Shea T."/>
            <person name="Young S.K."/>
            <person name="Zeng Q."/>
            <person name="Koehrsen M."/>
            <person name="Haas B."/>
            <person name="Borodovsky M."/>
            <person name="Guigo R."/>
            <person name="Alvarado L."/>
            <person name="Berlin A."/>
            <person name="Borenstein D."/>
            <person name="Chen Z."/>
            <person name="Engels R."/>
            <person name="Freedman E."/>
            <person name="Gellesch M."/>
            <person name="Goldberg J."/>
            <person name="Griggs A."/>
            <person name="Gujja S."/>
            <person name="Heiman D."/>
            <person name="Hepburn T."/>
            <person name="Howarth C."/>
            <person name="Jen D."/>
            <person name="Larson L."/>
            <person name="Lewis B."/>
            <person name="Mehta T."/>
            <person name="Park D."/>
            <person name="Pearson M."/>
            <person name="Roberts A."/>
            <person name="Saif S."/>
            <person name="Shenoy N."/>
            <person name="Sisk P."/>
            <person name="Stolte C."/>
            <person name="Sykes S."/>
            <person name="Walk T."/>
            <person name="White J."/>
            <person name="Yandava C."/>
            <person name="Burger G."/>
            <person name="Gray M.W."/>
            <person name="Holland P.W.H."/>
            <person name="King N."/>
            <person name="Lang F.B.F."/>
            <person name="Roger A.J."/>
            <person name="Ruiz-Trillo I."/>
            <person name="Lander E."/>
            <person name="Nusbaum C."/>
        </authorList>
    </citation>
    <scope>NUCLEOTIDE SEQUENCE [LARGE SCALE GENOMIC DNA]</scope>
    <source>
        <strain evidence="8">ATCC 38327</strain>
    </source>
</reference>
<dbReference type="InterPro" id="IPR036322">
    <property type="entry name" value="WD40_repeat_dom_sf"/>
</dbReference>
<dbReference type="VEuPathDB" id="FungiDB:AMAG_03687"/>
<keyword evidence="4" id="KW-0175">Coiled coil</keyword>
<accession>A0A0L0SAG7</accession>
<dbReference type="Gene3D" id="1.10.287.1490">
    <property type="match status" value="2"/>
</dbReference>
<dbReference type="EMBL" id="GG745334">
    <property type="protein sequence ID" value="KNE59404.1"/>
    <property type="molecule type" value="Genomic_DNA"/>
</dbReference>
<sequence>MSIAAVAHRHAFGLKADVRGNVHWLDDSTAVYPCGANTVIYHAETKSQKFIPVQDGCDAITAMALAPNKRFIAIAERGEAACIVVYDLLTLRKRKVLAIPPLNAPATGYGGIANASASPVSASASAAPSWAVGGAHAGSDGVSGGAHATLPTSNASAMLAPGVSNESAKEVVSLCFSSDSKYIASLTGGPDWALHNWLWEKGKVMASVRANTIPTNSATHVLFNPWDSSQVSVVGNGTFKCYRFVEGTMRQFGGQKVEAKNYLHHCWLTETRILASSPDGHLTLFEGGEPKVDVINTHGPSGLHRDVLVMVPYSRGFVCGCQAGIVTIYEKTDDASYRKTREYSLPEDHAKDLQQMALTPNEEMLLVSLRNGQMFALPMSPSDIKPEDIKFDLFGQPFHYGHVTGMDTCVRKPLIVTCSSDRSVRVWNYLDSTSELVKFFPEEAHSIAFHPSGLYILVGFSDKLRLMNLLIDDIRTFREFAIRGCRECRFSHGGQYFAAVHGNVILVYNTWTFECVGTLKGHNGKVRSLTWSPDDARLVSAGMEGAIYEWNVREMRRDGENILKSCSYTCAATSAEGKSIFAVGSDKTLKEICDSQVVREIHSNVVLTQIVLSHSGRMLFTATTSGSIRSIRFPFIVSESGEFQEHQGHAAPVTRLRVSFDDQYLFSAAEDGSVFVWKISDKERSGVPRRDRDLVYADEILVTKSDLEDKTQTMAELRARVEELKMENEYQLRLKDMNFNEKIKETTEKYQEEVEGLKITSAVLKADKEKEEIRHEEEVAEEQQRHARDMEELETTHSTKLMAEYEKYQELQNKTAQLEQQWQQQLEELQSQKQKTLHEFTGQYEAMLKAKQADIDRLQEEMRQQIKEFDETNRETEEDADQEILLIKHKYERRLREEREVGLRLKGENGIMKKKFNTLNSEIEAHKGEIQRMFQEEKKLQSIIKSLEKDIAGLRRRCIQERDETIQDKEKRIYDLKKKNQELEKFKFVLDYKIKELKKQIEPREQDIMNMSEQIKKMDEELSTYNKSNTSLDLLIGDLKLQLRAAEKQVQIEKSKVKYFNLIVKKFKADLNECVQHIQDPKPLKGRVKALYQHYCNLGPPENTEVPALEATAGAAAAASSGARDGAGDEFNVVVGESEAQSEAIRQRQYLERTIAGLRKAGGQRTQEILLIKHKYERRLREEREVGLRLKGENGIMKKKFNTLNSEIEAHKGEIQRMFQEEKKLQSIIKSLEKDIAGLKKEIQERDETIQDKEKRIYDLKKKNQELEKFKFVLDYKIKELKKQIEPREQDIMNMSEQIKKMDEELSTYNNKCRLKSPRSSTST</sequence>
<feature type="domain" description="EML-like second beta-propeller" evidence="6">
    <location>
        <begin position="404"/>
        <end position="679"/>
    </location>
</feature>
<dbReference type="InterPro" id="IPR055442">
    <property type="entry name" value="Beta-prop_EML-like_2nd"/>
</dbReference>
<keyword evidence="2" id="KW-0677">Repeat</keyword>
<dbReference type="PROSITE" id="PS50294">
    <property type="entry name" value="WD_REPEATS_REGION"/>
    <property type="match status" value="2"/>
</dbReference>
<evidence type="ECO:0000259" key="6">
    <source>
        <dbReference type="Pfam" id="PF23414"/>
    </source>
</evidence>
<dbReference type="OrthoDB" id="10251741at2759"/>
<dbReference type="InterPro" id="IPR052993">
    <property type="entry name" value="CFA-57"/>
</dbReference>
<dbReference type="SMART" id="SM00320">
    <property type="entry name" value="WD40"/>
    <property type="match status" value="5"/>
</dbReference>
<dbReference type="InterPro" id="IPR001680">
    <property type="entry name" value="WD40_rpt"/>
</dbReference>
<feature type="region of interest" description="Disordered" evidence="5">
    <location>
        <begin position="1305"/>
        <end position="1324"/>
    </location>
</feature>
<evidence type="ECO:0000256" key="3">
    <source>
        <dbReference type="PROSITE-ProRule" id="PRU00221"/>
    </source>
</evidence>
<organism evidence="7 8">
    <name type="scientific">Allomyces macrogynus (strain ATCC 38327)</name>
    <name type="common">Allomyces javanicus var. macrogynus</name>
    <dbReference type="NCBI Taxonomy" id="578462"/>
    <lineage>
        <taxon>Eukaryota</taxon>
        <taxon>Fungi</taxon>
        <taxon>Fungi incertae sedis</taxon>
        <taxon>Blastocladiomycota</taxon>
        <taxon>Blastocladiomycetes</taxon>
        <taxon>Blastocladiales</taxon>
        <taxon>Blastocladiaceae</taxon>
        <taxon>Allomyces</taxon>
    </lineage>
</organism>